<keyword evidence="2" id="KW-0808">Transferase</keyword>
<dbReference type="SUPFAM" id="SSF53659">
    <property type="entry name" value="Isocitrate/Isopropylmalate dehydrogenase-like"/>
    <property type="match status" value="1"/>
</dbReference>
<dbReference type="AlphaFoldDB" id="A0A8J6JKH1"/>
<dbReference type="InterPro" id="IPR002505">
    <property type="entry name" value="PTA_PTB"/>
</dbReference>
<organism evidence="5 6">
    <name type="scientific">Lawsonibacter faecis</name>
    <dbReference type="NCBI Taxonomy" id="2763052"/>
    <lineage>
        <taxon>Bacteria</taxon>
        <taxon>Bacillati</taxon>
        <taxon>Bacillota</taxon>
        <taxon>Clostridia</taxon>
        <taxon>Eubacteriales</taxon>
        <taxon>Oscillospiraceae</taxon>
        <taxon>Lawsonibacter</taxon>
    </lineage>
</organism>
<proteinExistence type="inferred from homology"/>
<evidence type="ECO:0000259" key="4">
    <source>
        <dbReference type="Pfam" id="PF01515"/>
    </source>
</evidence>
<dbReference type="PANTHER" id="PTHR43356:SF2">
    <property type="entry name" value="PHOSPHATE ACETYLTRANSFERASE"/>
    <property type="match status" value="1"/>
</dbReference>
<feature type="domain" description="Phosphate acetyl/butaryl transferase" evidence="4">
    <location>
        <begin position="79"/>
        <end position="297"/>
    </location>
</feature>
<protein>
    <submittedName>
        <fullName evidence="5">Bifunctional enoyl-CoA hydratase/phosphate acetyltransferase</fullName>
    </submittedName>
</protein>
<comment type="similarity">
    <text evidence="1">Belongs to the phosphate acetyltransferase and butyryltransferase family.</text>
</comment>
<dbReference type="EMBL" id="JACOPQ010000003">
    <property type="protein sequence ID" value="MBC5736424.1"/>
    <property type="molecule type" value="Genomic_DNA"/>
</dbReference>
<dbReference type="PIRSF" id="PIRSF000428">
    <property type="entry name" value="P_Ac_trans"/>
    <property type="match status" value="1"/>
</dbReference>
<evidence type="ECO:0000313" key="5">
    <source>
        <dbReference type="EMBL" id="MBC5736424.1"/>
    </source>
</evidence>
<evidence type="ECO:0000256" key="3">
    <source>
        <dbReference type="ARBA" id="ARBA00023315"/>
    </source>
</evidence>
<keyword evidence="3" id="KW-0012">Acyltransferase</keyword>
<dbReference type="Gene3D" id="3.40.718.10">
    <property type="entry name" value="Isopropylmalate Dehydrogenase"/>
    <property type="match status" value="1"/>
</dbReference>
<dbReference type="GO" id="GO:0016746">
    <property type="term" value="F:acyltransferase activity"/>
    <property type="evidence" value="ECO:0007669"/>
    <property type="project" value="UniProtKB-KW"/>
</dbReference>
<dbReference type="Pfam" id="PF01515">
    <property type="entry name" value="PTA_PTB"/>
    <property type="match status" value="2"/>
</dbReference>
<accession>A0A8J6JKH1</accession>
<sequence length="302" mass="32060">MIFKSFEELTAHAKAHVKSRRVVVAAAQDEHTLEAVMKVRAEGIVEPVLVGDKTKIEALLAKMGVSVPAEDLYDAPEFKDSAALAVQLVREGRAHFIMKGKLDTSDILRAVVNKETGLGQGRTMSHIAINEIPAYHKLLITTDGGMLLAPTLEQKKDIITNAVEALRALGYEDPKVGVLAAAEKVNPKSVDSTDAAALKEMWQNGELSGCTVEGPISFDLAMVKERAVTKGYESPCAGDCDVLVVPNITAGNILGKSLVEMAGAKMAGLVMGAKCPIVVTSRGSSSEEKYNALCLAAAMTND</sequence>
<reference evidence="5" key="1">
    <citation type="submission" date="2020-08" db="EMBL/GenBank/DDBJ databases">
        <title>Genome public.</title>
        <authorList>
            <person name="Liu C."/>
            <person name="Sun Q."/>
        </authorList>
    </citation>
    <scope>NUCLEOTIDE SEQUENCE</scope>
    <source>
        <strain evidence="5">NSJ-52</strain>
    </source>
</reference>
<comment type="caution">
    <text evidence="5">The sequence shown here is derived from an EMBL/GenBank/DDBJ whole genome shotgun (WGS) entry which is preliminary data.</text>
</comment>
<name>A0A8J6JKH1_9FIRM</name>
<dbReference type="InterPro" id="IPR012147">
    <property type="entry name" value="P_Ac_Bu_trans"/>
</dbReference>
<dbReference type="InterPro" id="IPR050500">
    <property type="entry name" value="Phos_Acetyltrans/Butyryltrans"/>
</dbReference>
<evidence type="ECO:0000256" key="2">
    <source>
        <dbReference type="ARBA" id="ARBA00022679"/>
    </source>
</evidence>
<feature type="domain" description="Phosphate acetyl/butaryl transferase" evidence="4">
    <location>
        <begin position="13"/>
        <end position="69"/>
    </location>
</feature>
<dbReference type="Proteomes" id="UP000607645">
    <property type="component" value="Unassembled WGS sequence"/>
</dbReference>
<keyword evidence="6" id="KW-1185">Reference proteome</keyword>
<gene>
    <name evidence="5" type="ORF">H8S62_05320</name>
</gene>
<dbReference type="PANTHER" id="PTHR43356">
    <property type="entry name" value="PHOSPHATE ACETYLTRANSFERASE"/>
    <property type="match status" value="1"/>
</dbReference>
<dbReference type="RefSeq" id="WP_186918717.1">
    <property type="nucleotide sequence ID" value="NZ_JACOPQ010000003.1"/>
</dbReference>
<evidence type="ECO:0000313" key="6">
    <source>
        <dbReference type="Proteomes" id="UP000607645"/>
    </source>
</evidence>
<evidence type="ECO:0000256" key="1">
    <source>
        <dbReference type="ARBA" id="ARBA00005656"/>
    </source>
</evidence>
<dbReference type="NCBIfam" id="NF006045">
    <property type="entry name" value="PRK08190.1"/>
    <property type="match status" value="1"/>
</dbReference>